<sequence length="60" mass="6928">MFRINYALLFCLIFLPIIGYGADDPQKTYLIAKDKLKCLYQQTDNLLKEGDPVIVFLSNE</sequence>
<protein>
    <submittedName>
        <fullName evidence="1">Uncharacterized protein</fullName>
    </submittedName>
</protein>
<gene>
    <name evidence="1" type="ORF">SAMN05216387_1022</name>
</gene>
<organism evidence="1 2">
    <name type="scientific">Nitrosovibrio tenuis</name>
    <dbReference type="NCBI Taxonomy" id="1233"/>
    <lineage>
        <taxon>Bacteria</taxon>
        <taxon>Pseudomonadati</taxon>
        <taxon>Pseudomonadota</taxon>
        <taxon>Betaproteobacteria</taxon>
        <taxon>Nitrosomonadales</taxon>
        <taxon>Nitrosomonadaceae</taxon>
        <taxon>Nitrosovibrio</taxon>
    </lineage>
</organism>
<proteinExistence type="predicted"/>
<evidence type="ECO:0000313" key="1">
    <source>
        <dbReference type="EMBL" id="SEK55493.1"/>
    </source>
</evidence>
<dbReference type="EMBL" id="FOBH01000002">
    <property type="protein sequence ID" value="SEK55493.1"/>
    <property type="molecule type" value="Genomic_DNA"/>
</dbReference>
<dbReference type="STRING" id="1233.SAMN05216387_1022"/>
<evidence type="ECO:0000313" key="2">
    <source>
        <dbReference type="Proteomes" id="UP000198620"/>
    </source>
</evidence>
<accession>A0A1H7HYQ3</accession>
<dbReference type="AlphaFoldDB" id="A0A1H7HYQ3"/>
<keyword evidence="2" id="KW-1185">Reference proteome</keyword>
<name>A0A1H7HYQ3_9PROT</name>
<reference evidence="1 2" key="1">
    <citation type="submission" date="2016-10" db="EMBL/GenBank/DDBJ databases">
        <authorList>
            <person name="de Groot N.N."/>
        </authorList>
    </citation>
    <scope>NUCLEOTIDE SEQUENCE [LARGE SCALE GENOMIC DNA]</scope>
    <source>
        <strain evidence="1 2">Nv1</strain>
    </source>
</reference>
<dbReference type="Proteomes" id="UP000198620">
    <property type="component" value="Unassembled WGS sequence"/>
</dbReference>